<evidence type="ECO:0000256" key="2">
    <source>
        <dbReference type="ARBA" id="ARBA00023125"/>
    </source>
</evidence>
<comment type="caution">
    <text evidence="6">The sequence shown here is derived from an EMBL/GenBank/DDBJ whole genome shotgun (WGS) entry which is preliminary data.</text>
</comment>
<reference evidence="7" key="1">
    <citation type="journal article" date="2019" name="Int. J. Syst. Evol. Microbiol.">
        <title>The Global Catalogue of Microorganisms (GCM) 10K type strain sequencing project: providing services to taxonomists for standard genome sequencing and annotation.</title>
        <authorList>
            <consortium name="The Broad Institute Genomics Platform"/>
            <consortium name="The Broad Institute Genome Sequencing Center for Infectious Disease"/>
            <person name="Wu L."/>
            <person name="Ma J."/>
        </authorList>
    </citation>
    <scope>NUCLEOTIDE SEQUENCE [LARGE SCALE GENOMIC DNA]</scope>
    <source>
        <strain evidence="7">JCM 17460</strain>
    </source>
</reference>
<dbReference type="Pfam" id="PF01638">
    <property type="entry name" value="HxlR"/>
    <property type="match status" value="1"/>
</dbReference>
<organism evidence="6 7">
    <name type="scientific">Nocardioides daeguensis</name>
    <dbReference type="NCBI Taxonomy" id="908359"/>
    <lineage>
        <taxon>Bacteria</taxon>
        <taxon>Bacillati</taxon>
        <taxon>Actinomycetota</taxon>
        <taxon>Actinomycetes</taxon>
        <taxon>Propionibacteriales</taxon>
        <taxon>Nocardioidaceae</taxon>
        <taxon>Nocardioides</taxon>
    </lineage>
</organism>
<name>A0ABP6WBR3_9ACTN</name>
<evidence type="ECO:0000313" key="7">
    <source>
        <dbReference type="Proteomes" id="UP001500301"/>
    </source>
</evidence>
<dbReference type="PANTHER" id="PTHR33204">
    <property type="entry name" value="TRANSCRIPTIONAL REGULATOR, MARR FAMILY"/>
    <property type="match status" value="1"/>
</dbReference>
<feature type="domain" description="HTH hxlR-type" evidence="5">
    <location>
        <begin position="36"/>
        <end position="135"/>
    </location>
</feature>
<dbReference type="InterPro" id="IPR002577">
    <property type="entry name" value="HTH_HxlR"/>
</dbReference>
<gene>
    <name evidence="6" type="ORF">GCM10022263_38640</name>
</gene>
<accession>A0ABP6WBR3</accession>
<evidence type="ECO:0000256" key="4">
    <source>
        <dbReference type="SAM" id="MobiDB-lite"/>
    </source>
</evidence>
<dbReference type="PANTHER" id="PTHR33204:SF36">
    <property type="entry name" value="TRANSCRIPTIONAL REGULATORY PROTEIN"/>
    <property type="match status" value="1"/>
</dbReference>
<feature type="region of interest" description="Disordered" evidence="4">
    <location>
        <begin position="164"/>
        <end position="191"/>
    </location>
</feature>
<keyword evidence="1" id="KW-0805">Transcription regulation</keyword>
<dbReference type="EMBL" id="BAABBB010000022">
    <property type="protein sequence ID" value="GAA3547851.1"/>
    <property type="molecule type" value="Genomic_DNA"/>
</dbReference>
<evidence type="ECO:0000256" key="3">
    <source>
        <dbReference type="ARBA" id="ARBA00023163"/>
    </source>
</evidence>
<proteinExistence type="predicted"/>
<sequence>MEPSDQPEAESVNETWVAYAGRVDTPPALAWSVDNCTLGRAMAILGERWTVVVLREVFLGVRRFDDIRRHAGIPRQVLTDRLALLVAQGILRKEPYREDGARTRHEYRLTEKGLELQPILLAISQWGDRHLADPDGPPTVFVHRDCEEPVHVEVRCAAGHEVDDPRRVATRPGPGVRPFRGSGQARERASR</sequence>
<evidence type="ECO:0000256" key="1">
    <source>
        <dbReference type="ARBA" id="ARBA00023015"/>
    </source>
</evidence>
<evidence type="ECO:0000313" key="6">
    <source>
        <dbReference type="EMBL" id="GAA3547851.1"/>
    </source>
</evidence>
<keyword evidence="3" id="KW-0804">Transcription</keyword>
<dbReference type="PROSITE" id="PS51118">
    <property type="entry name" value="HTH_HXLR"/>
    <property type="match status" value="1"/>
</dbReference>
<keyword evidence="7" id="KW-1185">Reference proteome</keyword>
<keyword evidence="2" id="KW-0238">DNA-binding</keyword>
<evidence type="ECO:0000259" key="5">
    <source>
        <dbReference type="PROSITE" id="PS51118"/>
    </source>
</evidence>
<protein>
    <recommendedName>
        <fullName evidence="5">HTH hxlR-type domain-containing protein</fullName>
    </recommendedName>
</protein>
<dbReference type="Proteomes" id="UP001500301">
    <property type="component" value="Unassembled WGS sequence"/>
</dbReference>